<name>A0ABN6SRJ4_9CREN</name>
<accession>A0ABN6SRJ4</accession>
<dbReference type="EMBL" id="AP026830">
    <property type="protein sequence ID" value="BDR92375.1"/>
    <property type="molecule type" value="Genomic_DNA"/>
</dbReference>
<evidence type="ECO:0000313" key="8">
    <source>
        <dbReference type="Proteomes" id="UP001060771"/>
    </source>
</evidence>
<feature type="transmembrane region" description="Helical" evidence="6">
    <location>
        <begin position="245"/>
        <end position="265"/>
    </location>
</feature>
<feature type="transmembrane region" description="Helical" evidence="6">
    <location>
        <begin position="285"/>
        <end position="304"/>
    </location>
</feature>
<feature type="transmembrane region" description="Helical" evidence="6">
    <location>
        <begin position="161"/>
        <end position="184"/>
    </location>
</feature>
<evidence type="ECO:0000256" key="6">
    <source>
        <dbReference type="SAM" id="Phobius"/>
    </source>
</evidence>
<dbReference type="Gene3D" id="1.20.1740.10">
    <property type="entry name" value="Amino acid/polyamine transporter I"/>
    <property type="match status" value="1"/>
</dbReference>
<feature type="transmembrane region" description="Helical" evidence="6">
    <location>
        <begin position="190"/>
        <end position="213"/>
    </location>
</feature>
<gene>
    <name evidence="7" type="ORF">Vsou_14680</name>
</gene>
<proteinExistence type="predicted"/>
<organism evidence="7 8">
    <name type="scientific">Vulcanisaeta souniana JCM 11219</name>
    <dbReference type="NCBI Taxonomy" id="1293586"/>
    <lineage>
        <taxon>Archaea</taxon>
        <taxon>Thermoproteota</taxon>
        <taxon>Thermoprotei</taxon>
        <taxon>Thermoproteales</taxon>
        <taxon>Thermoproteaceae</taxon>
        <taxon>Vulcanisaeta</taxon>
    </lineage>
</organism>
<dbReference type="Proteomes" id="UP001060771">
    <property type="component" value="Chromosome"/>
</dbReference>
<feature type="transmembrane region" description="Helical" evidence="6">
    <location>
        <begin position="76"/>
        <end position="101"/>
    </location>
</feature>
<evidence type="ECO:0000256" key="5">
    <source>
        <dbReference type="ARBA" id="ARBA00023136"/>
    </source>
</evidence>
<dbReference type="PIRSF" id="PIRSF006060">
    <property type="entry name" value="AA_transporter"/>
    <property type="match status" value="1"/>
</dbReference>
<dbReference type="Pfam" id="PF13520">
    <property type="entry name" value="AA_permease_2"/>
    <property type="match status" value="1"/>
</dbReference>
<dbReference type="InterPro" id="IPR002293">
    <property type="entry name" value="AA/rel_permease1"/>
</dbReference>
<reference evidence="8" key="1">
    <citation type="submission" date="2022-09" db="EMBL/GenBank/DDBJ databases">
        <title>Complete genome sequence of Vulcanisaeta souniana.</title>
        <authorList>
            <person name="Kato S."/>
            <person name="Itoh T."/>
            <person name="Ohkuma M."/>
        </authorList>
    </citation>
    <scope>NUCLEOTIDE SEQUENCE [LARGE SCALE GENOMIC DNA]</scope>
    <source>
        <strain evidence="8">JCM 11219</strain>
    </source>
</reference>
<comment type="subcellular location">
    <subcellularLocation>
        <location evidence="1">Cell membrane</location>
        <topology evidence="1">Multi-pass membrane protein</topology>
    </subcellularLocation>
</comment>
<keyword evidence="5 6" id="KW-0472">Membrane</keyword>
<evidence type="ECO:0000256" key="2">
    <source>
        <dbReference type="ARBA" id="ARBA00022475"/>
    </source>
</evidence>
<sequence>MEIPCLVRKRFLNVSFLDGIMETKQGVFLRESTGLVKEAGFWDAVSINIANMSIGAALGTVGFTLAVLPSVTGVNLVYASLIAFLLSVPQIIVYTLLTTLIPRTGGDYVWLTRAFGPRAAWLVNGLVMAFVIQALAYYALVAIAGVFQLESVLPILGINASFNTLSMISIAIALFAVIVITNILGTKYGIRLMTVLTTISLIGLIITVVILFITPRSMAIAAINKLLPSGYTYSSLASSYKGPEFTLSGAFMVIPFFALYVYPWLMAGPAIASEIRGRGAIKYNVPAAALITMVMATIGFEALYRSLGFNFVTAALSNPNINGILNYWTIAMAVSSNNVLSWIIGISSVTWYLAILAYGAIVIVRYWFALALDRVWPSFFAYVSPRFGTPIYAHAFDLAITAMLIALTGIFYGTFTALYGTEVGPLTYLALVGVAAVLIALRKNRELSGGVRTALIVSGILQFLVFIFLDYEFLAYPQIWGGNWLAYGVELGAVVLGIAAYVIARSIYLKRYGIDISVAYVEIPPE</sequence>
<keyword evidence="3 6" id="KW-0812">Transmembrane</keyword>
<evidence type="ECO:0000256" key="4">
    <source>
        <dbReference type="ARBA" id="ARBA00022989"/>
    </source>
</evidence>
<keyword evidence="2" id="KW-1003">Cell membrane</keyword>
<evidence type="ECO:0000256" key="1">
    <source>
        <dbReference type="ARBA" id="ARBA00004651"/>
    </source>
</evidence>
<feature type="transmembrane region" description="Helical" evidence="6">
    <location>
        <begin position="391"/>
        <end position="413"/>
    </location>
</feature>
<dbReference type="PANTHER" id="PTHR42770:SF7">
    <property type="entry name" value="MEMBRANE PROTEIN"/>
    <property type="match status" value="1"/>
</dbReference>
<feature type="transmembrane region" description="Helical" evidence="6">
    <location>
        <begin position="484"/>
        <end position="504"/>
    </location>
</feature>
<evidence type="ECO:0000256" key="3">
    <source>
        <dbReference type="ARBA" id="ARBA00022692"/>
    </source>
</evidence>
<feature type="transmembrane region" description="Helical" evidence="6">
    <location>
        <begin position="121"/>
        <end position="149"/>
    </location>
</feature>
<evidence type="ECO:0000313" key="7">
    <source>
        <dbReference type="EMBL" id="BDR92375.1"/>
    </source>
</evidence>
<dbReference type="PANTHER" id="PTHR42770">
    <property type="entry name" value="AMINO ACID TRANSPORTER-RELATED"/>
    <property type="match status" value="1"/>
</dbReference>
<feature type="transmembrane region" description="Helical" evidence="6">
    <location>
        <begin position="453"/>
        <end position="469"/>
    </location>
</feature>
<protein>
    <submittedName>
        <fullName evidence="7">Amino acid permease</fullName>
    </submittedName>
</protein>
<feature type="transmembrane region" description="Helical" evidence="6">
    <location>
        <begin position="351"/>
        <end position="370"/>
    </location>
</feature>
<keyword evidence="4 6" id="KW-1133">Transmembrane helix</keyword>
<dbReference type="InterPro" id="IPR050367">
    <property type="entry name" value="APC_superfamily"/>
</dbReference>
<feature type="transmembrane region" description="Helical" evidence="6">
    <location>
        <begin position="425"/>
        <end position="441"/>
    </location>
</feature>
<feature type="transmembrane region" description="Helical" evidence="6">
    <location>
        <begin position="49"/>
        <end position="69"/>
    </location>
</feature>
<keyword evidence="8" id="KW-1185">Reference proteome</keyword>